<sequence length="620" mass="71420">MTSTTKVKVRSVHTEGTLEYEPFKSWLLPIQGHALLSRKNRERKVGTASGYIVQRDRIVPSFLEQMEHPSTDTMNLALDVFDRHGRLKEEYLHHPVRRGLGIWQTELSEGNFLIIETVTVLRKARRRGIGRRLVMDMIQKAVGMDDDVRFVFAYPTCLHRGEDLEERKGKTKRERFDMADAQKAIAIRFFRKLGFRRIGISHWFAFSIDANHRSRNISIDEDPDPLEAESFLDGDYDSDDSRPEVPKTRSVMVGPPLGADGNFDFGEVGSSDHHIEEFYEEKERRRQERSEYAQRYPIHQALQSLSDVQCLALLKDRNLESDGSQGYLFEMRDGLRNNILHIAACQSKPECVAWILDSMTLSNSNLKEGRNIEGYTPLEALQAQLEVTRLGKYLGQHFLVQADKFDGFPEEAVRCVLALRGCPTQDNSPCWACTRFGCTCGFCLRGFLSHRMRQTLQDIAEELLYRLKTTETSDNRLWCMVNGDLLEYIPENIRSLFKKSRVLRRGFKEFITTIIECLQAGGCPASDDLLSLYKKKRIWPQMHTFYFSRGGSIEAALNLILDHAGERFEDIFDPRERDYEPLPALPRCRNDSEFELVRRQCTTVPCDDQGKDSSINARFS</sequence>
<reference evidence="2" key="1">
    <citation type="journal article" date="2015" name="Genome Announc.">
        <title>Draft Genome Sequence of the Pathogenic Filamentous Fungus Aspergillus udagawae Strain IFM 46973T.</title>
        <authorList>
            <person name="Kusuya Y."/>
            <person name="Takahashi-Nakaguchi A."/>
            <person name="Takahashi H."/>
            <person name="Yaguchi T."/>
        </authorList>
    </citation>
    <scope>NUCLEOTIDE SEQUENCE</scope>
    <source>
        <strain evidence="2">IFM 46973</strain>
    </source>
</reference>
<dbReference type="InterPro" id="IPR016181">
    <property type="entry name" value="Acyl_CoA_acyltransferase"/>
</dbReference>
<proteinExistence type="predicted"/>
<organism evidence="2 3">
    <name type="scientific">Aspergillus udagawae</name>
    <dbReference type="NCBI Taxonomy" id="91492"/>
    <lineage>
        <taxon>Eukaryota</taxon>
        <taxon>Fungi</taxon>
        <taxon>Dikarya</taxon>
        <taxon>Ascomycota</taxon>
        <taxon>Pezizomycotina</taxon>
        <taxon>Eurotiomycetes</taxon>
        <taxon>Eurotiomycetidae</taxon>
        <taxon>Eurotiales</taxon>
        <taxon>Aspergillaceae</taxon>
        <taxon>Aspergillus</taxon>
        <taxon>Aspergillus subgen. Fumigati</taxon>
    </lineage>
</organism>
<evidence type="ECO:0000313" key="2">
    <source>
        <dbReference type="EMBL" id="GIC87786.1"/>
    </source>
</evidence>
<gene>
    <name evidence="2" type="ORF">Aud_004177</name>
</gene>
<feature type="region of interest" description="Disordered" evidence="1">
    <location>
        <begin position="232"/>
        <end position="253"/>
    </location>
</feature>
<accession>A0A8E0QRN3</accession>
<dbReference type="CDD" id="cd04301">
    <property type="entry name" value="NAT_SF"/>
    <property type="match status" value="1"/>
</dbReference>
<comment type="caution">
    <text evidence="2">The sequence shown here is derived from an EMBL/GenBank/DDBJ whole genome shotgun (WGS) entry which is preliminary data.</text>
</comment>
<dbReference type="Gene3D" id="3.40.630.30">
    <property type="match status" value="1"/>
</dbReference>
<evidence type="ECO:0000256" key="1">
    <source>
        <dbReference type="SAM" id="MobiDB-lite"/>
    </source>
</evidence>
<evidence type="ECO:0000313" key="3">
    <source>
        <dbReference type="Proteomes" id="UP000036893"/>
    </source>
</evidence>
<reference evidence="2" key="2">
    <citation type="submission" date="2021-01" db="EMBL/GenBank/DDBJ databases">
        <title>Pan-genome distribution and transcriptional activeness of fungal secondary metabolism genes in Aspergillus section Fumigati.</title>
        <authorList>
            <person name="Takahashi H."/>
            <person name="Umemura M."/>
            <person name="Ninomiya A."/>
            <person name="Kusuya Y."/>
            <person name="Urayama S."/>
            <person name="Shimizu M."/>
            <person name="Watanabe A."/>
            <person name="Kamei K."/>
            <person name="Yaguchi T."/>
            <person name="Hagiwara D."/>
        </authorList>
    </citation>
    <scope>NUCLEOTIDE SEQUENCE</scope>
    <source>
        <strain evidence="2">IFM 46973</strain>
    </source>
</reference>
<evidence type="ECO:0008006" key="4">
    <source>
        <dbReference type="Google" id="ProtNLM"/>
    </source>
</evidence>
<dbReference type="Proteomes" id="UP000036893">
    <property type="component" value="Unassembled WGS sequence"/>
</dbReference>
<dbReference type="SUPFAM" id="SSF55729">
    <property type="entry name" value="Acyl-CoA N-acyltransferases (Nat)"/>
    <property type="match status" value="1"/>
</dbReference>
<protein>
    <recommendedName>
        <fullName evidence="4">N-acetyltransferase domain-containing protein</fullName>
    </recommendedName>
</protein>
<dbReference type="GeneID" id="66991653"/>
<dbReference type="EMBL" id="BBXM02000003">
    <property type="protein sequence ID" value="GIC87786.1"/>
    <property type="molecule type" value="Genomic_DNA"/>
</dbReference>
<dbReference type="RefSeq" id="XP_043145052.1">
    <property type="nucleotide sequence ID" value="XM_043289117.1"/>
</dbReference>
<dbReference type="AlphaFoldDB" id="A0A8E0QRN3"/>
<name>A0A8E0QRN3_9EURO</name>